<dbReference type="Gene3D" id="3.10.590.10">
    <property type="entry name" value="ph1033 like domains"/>
    <property type="match status" value="1"/>
</dbReference>
<dbReference type="InterPro" id="IPR052181">
    <property type="entry name" value="5hmC_binding"/>
</dbReference>
<feature type="domain" description="EVE" evidence="1">
    <location>
        <begin position="3"/>
        <end position="151"/>
    </location>
</feature>
<dbReference type="InterPro" id="IPR002740">
    <property type="entry name" value="EVE_domain"/>
</dbReference>
<reference evidence="2 3" key="1">
    <citation type="submission" date="2021-03" db="EMBL/GenBank/DDBJ databases">
        <title>Genomic and phenotypic characterization of Chloracidobacterium isolates provides evidence for multiple species.</title>
        <authorList>
            <person name="Saini M.K."/>
            <person name="Costas A.M.G."/>
            <person name="Tank M."/>
            <person name="Bryant D.A."/>
        </authorList>
    </citation>
    <scope>NUCLEOTIDE SEQUENCE [LARGE SCALE GENOMIC DNA]</scope>
    <source>
        <strain evidence="2 3">N</strain>
    </source>
</reference>
<dbReference type="CDD" id="cd21133">
    <property type="entry name" value="EVE"/>
    <property type="match status" value="1"/>
</dbReference>
<sequence>MSRYWLLKSEPGVFSIDDLQAAPNQTTSWEGVRNYQARNFLRDVMQVGDRAFFYHSNATPPGIAGIVEIVRAGYPDHTAFDPASRYYDPKSDPAQPTWFMVDVRLVQKFPRIIALDELKRTPGLENMLVIQRGMRLSVQPVTEAEWRIVLTLAGEADRPA</sequence>
<dbReference type="InterPro" id="IPR047197">
    <property type="entry name" value="THYN1-like_EVE"/>
</dbReference>
<evidence type="ECO:0000313" key="2">
    <source>
        <dbReference type="EMBL" id="QUV94261.1"/>
    </source>
</evidence>
<dbReference type="InterPro" id="IPR015947">
    <property type="entry name" value="PUA-like_sf"/>
</dbReference>
<dbReference type="PANTHER" id="PTHR14087">
    <property type="entry name" value="THYMOCYTE NUCLEAR PROTEIN 1"/>
    <property type="match status" value="1"/>
</dbReference>
<protein>
    <submittedName>
        <fullName evidence="2">EVE domain-containing protein</fullName>
    </submittedName>
</protein>
<organism evidence="2 3">
    <name type="scientific">Chloracidobacterium sp. N</name>
    <dbReference type="NCBI Taxonomy" id="2821540"/>
    <lineage>
        <taxon>Bacteria</taxon>
        <taxon>Pseudomonadati</taxon>
        <taxon>Acidobacteriota</taxon>
        <taxon>Terriglobia</taxon>
        <taxon>Terriglobales</taxon>
        <taxon>Acidobacteriaceae</taxon>
        <taxon>Chloracidobacterium</taxon>
        <taxon>Chloracidobacterium aggregatum</taxon>
    </lineage>
</organism>
<gene>
    <name evidence="2" type="ORF">J8C05_02080</name>
</gene>
<keyword evidence="3" id="KW-1185">Reference proteome</keyword>
<proteinExistence type="predicted"/>
<evidence type="ECO:0000313" key="3">
    <source>
        <dbReference type="Proteomes" id="UP000677668"/>
    </source>
</evidence>
<dbReference type="SUPFAM" id="SSF88697">
    <property type="entry name" value="PUA domain-like"/>
    <property type="match status" value="1"/>
</dbReference>
<dbReference type="RefSeq" id="WP_211422565.1">
    <property type="nucleotide sequence ID" value="NZ_CP072642.1"/>
</dbReference>
<dbReference type="Proteomes" id="UP000677668">
    <property type="component" value="Chromosome 1"/>
</dbReference>
<accession>A0ABX8B5A1</accession>
<dbReference type="Pfam" id="PF01878">
    <property type="entry name" value="EVE"/>
    <property type="match status" value="1"/>
</dbReference>
<dbReference type="PANTHER" id="PTHR14087:SF7">
    <property type="entry name" value="THYMOCYTE NUCLEAR PROTEIN 1"/>
    <property type="match status" value="1"/>
</dbReference>
<name>A0ABX8B5A1_9BACT</name>
<dbReference type="EMBL" id="CP072642">
    <property type="protein sequence ID" value="QUV94261.1"/>
    <property type="molecule type" value="Genomic_DNA"/>
</dbReference>
<evidence type="ECO:0000259" key="1">
    <source>
        <dbReference type="Pfam" id="PF01878"/>
    </source>
</evidence>